<dbReference type="InterPro" id="IPR049299">
    <property type="entry name" value="Thio2_N"/>
</dbReference>
<evidence type="ECO:0000256" key="6">
    <source>
        <dbReference type="ARBA" id="ARBA00023284"/>
    </source>
</evidence>
<dbReference type="RefSeq" id="WP_216965203.1">
    <property type="nucleotide sequence ID" value="NZ_JAHOPB010000002.1"/>
</dbReference>
<dbReference type="CDD" id="cd02947">
    <property type="entry name" value="TRX_family"/>
    <property type="match status" value="1"/>
</dbReference>
<evidence type="ECO:0000259" key="8">
    <source>
        <dbReference type="PROSITE" id="PS51352"/>
    </source>
</evidence>
<dbReference type="NCBIfam" id="NF008229">
    <property type="entry name" value="PRK10996.1"/>
    <property type="match status" value="1"/>
</dbReference>
<evidence type="ECO:0000256" key="5">
    <source>
        <dbReference type="ARBA" id="ARBA00023157"/>
    </source>
</evidence>
<comment type="similarity">
    <text evidence="1">Belongs to the thioredoxin family.</text>
</comment>
<evidence type="ECO:0000256" key="1">
    <source>
        <dbReference type="ARBA" id="ARBA00008987"/>
    </source>
</evidence>
<keyword evidence="10" id="KW-1185">Reference proteome</keyword>
<evidence type="ECO:0000256" key="3">
    <source>
        <dbReference type="ARBA" id="ARBA00022723"/>
    </source>
</evidence>
<dbReference type="PROSITE" id="PS51352">
    <property type="entry name" value="THIOREDOXIN_2"/>
    <property type="match status" value="1"/>
</dbReference>
<reference evidence="9 10" key="1">
    <citation type="submission" date="2021-06" db="EMBL/GenBank/DDBJ databases">
        <authorList>
            <person name="Lee D.H."/>
        </authorList>
    </citation>
    <scope>NUCLEOTIDE SEQUENCE [LARGE SCALE GENOMIC DNA]</scope>
    <source>
        <strain evidence="9 10">MMS21-HV4-11</strain>
    </source>
</reference>
<gene>
    <name evidence="9" type="primary">trxC</name>
    <name evidence="9" type="ORF">KQ910_21775</name>
</gene>
<dbReference type="NCBIfam" id="TIGR01068">
    <property type="entry name" value="thioredoxin"/>
    <property type="match status" value="1"/>
</dbReference>
<dbReference type="Pfam" id="PF00085">
    <property type="entry name" value="Thioredoxin"/>
    <property type="match status" value="1"/>
</dbReference>
<dbReference type="InterPro" id="IPR013766">
    <property type="entry name" value="Thioredoxin_domain"/>
</dbReference>
<protein>
    <recommendedName>
        <fullName evidence="7">Thioredoxin</fullName>
    </recommendedName>
</protein>
<sequence length="148" mass="15984">MTDTLLIACPKCSTLNRFPRAKLDGGSAGKCGQCSAPLFDGHPVALASGNFDAHAGKAELPLLVDFWAPWCGPCKAMAPQFERAAARLEPSVRLAKVNTDDQQELAQRFGIQGIPTMILFRQGKEIARQSGAMDAGTIERWTRDALAR</sequence>
<accession>A0ABS6IQ01</accession>
<dbReference type="InterPro" id="IPR017937">
    <property type="entry name" value="Thioredoxin_CS"/>
</dbReference>
<evidence type="ECO:0000256" key="4">
    <source>
        <dbReference type="ARBA" id="ARBA00022982"/>
    </source>
</evidence>
<keyword evidence="5" id="KW-1015">Disulfide bond</keyword>
<evidence type="ECO:0000313" key="10">
    <source>
        <dbReference type="Proteomes" id="UP000727907"/>
    </source>
</evidence>
<evidence type="ECO:0000256" key="2">
    <source>
        <dbReference type="ARBA" id="ARBA00022448"/>
    </source>
</evidence>
<keyword evidence="4" id="KW-0249">Electron transport</keyword>
<dbReference type="Proteomes" id="UP000727907">
    <property type="component" value="Unassembled WGS sequence"/>
</dbReference>
<dbReference type="PANTHER" id="PTHR45663">
    <property type="entry name" value="GEO12009P1"/>
    <property type="match status" value="1"/>
</dbReference>
<dbReference type="Pfam" id="PF21352">
    <property type="entry name" value="Zn_ribbon_Thio2"/>
    <property type="match status" value="1"/>
</dbReference>
<dbReference type="PROSITE" id="PS00194">
    <property type="entry name" value="THIOREDOXIN_1"/>
    <property type="match status" value="1"/>
</dbReference>
<dbReference type="PANTHER" id="PTHR45663:SF11">
    <property type="entry name" value="GEO12009P1"/>
    <property type="match status" value="1"/>
</dbReference>
<dbReference type="EMBL" id="JAHOPB010000002">
    <property type="protein sequence ID" value="MBU8876418.1"/>
    <property type="molecule type" value="Genomic_DNA"/>
</dbReference>
<keyword evidence="3" id="KW-0479">Metal-binding</keyword>
<evidence type="ECO:0000313" key="9">
    <source>
        <dbReference type="EMBL" id="MBU8876418.1"/>
    </source>
</evidence>
<keyword evidence="6" id="KW-0676">Redox-active center</keyword>
<comment type="caution">
    <text evidence="9">The sequence shown here is derived from an EMBL/GenBank/DDBJ whole genome shotgun (WGS) entry which is preliminary data.</text>
</comment>
<feature type="domain" description="Thioredoxin" evidence="8">
    <location>
        <begin position="38"/>
        <end position="147"/>
    </location>
</feature>
<dbReference type="InterPro" id="IPR005746">
    <property type="entry name" value="Thioredoxin"/>
</dbReference>
<name>A0ABS6IQ01_9HYPH</name>
<evidence type="ECO:0000256" key="7">
    <source>
        <dbReference type="NCBIfam" id="TIGR01068"/>
    </source>
</evidence>
<keyword evidence="2" id="KW-0813">Transport</keyword>
<organism evidence="9 10">
    <name type="scientific">Reyranella humidisoli</name>
    <dbReference type="NCBI Taxonomy" id="2849149"/>
    <lineage>
        <taxon>Bacteria</taxon>
        <taxon>Pseudomonadati</taxon>
        <taxon>Pseudomonadota</taxon>
        <taxon>Alphaproteobacteria</taxon>
        <taxon>Hyphomicrobiales</taxon>
        <taxon>Reyranellaceae</taxon>
        <taxon>Reyranella</taxon>
    </lineage>
</organism>
<proteinExistence type="inferred from homology"/>